<evidence type="ECO:0000313" key="1">
    <source>
        <dbReference type="EMBL" id="KAJ7750666.1"/>
    </source>
</evidence>
<accession>A0AAD7N994</accession>
<keyword evidence="2" id="KW-1185">Reference proteome</keyword>
<dbReference type="EMBL" id="JARJLG010000081">
    <property type="protein sequence ID" value="KAJ7750666.1"/>
    <property type="molecule type" value="Genomic_DNA"/>
</dbReference>
<organism evidence="1 2">
    <name type="scientific">Mycena maculata</name>
    <dbReference type="NCBI Taxonomy" id="230809"/>
    <lineage>
        <taxon>Eukaryota</taxon>
        <taxon>Fungi</taxon>
        <taxon>Dikarya</taxon>
        <taxon>Basidiomycota</taxon>
        <taxon>Agaricomycotina</taxon>
        <taxon>Agaricomycetes</taxon>
        <taxon>Agaricomycetidae</taxon>
        <taxon>Agaricales</taxon>
        <taxon>Marasmiineae</taxon>
        <taxon>Mycenaceae</taxon>
        <taxon>Mycena</taxon>
    </lineage>
</organism>
<comment type="caution">
    <text evidence="1">The sequence shown here is derived from an EMBL/GenBank/DDBJ whole genome shotgun (WGS) entry which is preliminary data.</text>
</comment>
<name>A0AAD7N994_9AGAR</name>
<proteinExistence type="predicted"/>
<reference evidence="1" key="1">
    <citation type="submission" date="2023-03" db="EMBL/GenBank/DDBJ databases">
        <title>Massive genome expansion in bonnet fungi (Mycena s.s.) driven by repeated elements and novel gene families across ecological guilds.</title>
        <authorList>
            <consortium name="Lawrence Berkeley National Laboratory"/>
            <person name="Harder C.B."/>
            <person name="Miyauchi S."/>
            <person name="Viragh M."/>
            <person name="Kuo A."/>
            <person name="Thoen E."/>
            <person name="Andreopoulos B."/>
            <person name="Lu D."/>
            <person name="Skrede I."/>
            <person name="Drula E."/>
            <person name="Henrissat B."/>
            <person name="Morin E."/>
            <person name="Kohler A."/>
            <person name="Barry K."/>
            <person name="LaButti K."/>
            <person name="Morin E."/>
            <person name="Salamov A."/>
            <person name="Lipzen A."/>
            <person name="Mereny Z."/>
            <person name="Hegedus B."/>
            <person name="Baldrian P."/>
            <person name="Stursova M."/>
            <person name="Weitz H."/>
            <person name="Taylor A."/>
            <person name="Grigoriev I.V."/>
            <person name="Nagy L.G."/>
            <person name="Martin F."/>
            <person name="Kauserud H."/>
        </authorList>
    </citation>
    <scope>NUCLEOTIDE SEQUENCE</scope>
    <source>
        <strain evidence="1">CBHHK188m</strain>
    </source>
</reference>
<evidence type="ECO:0000313" key="2">
    <source>
        <dbReference type="Proteomes" id="UP001215280"/>
    </source>
</evidence>
<dbReference type="AlphaFoldDB" id="A0AAD7N994"/>
<gene>
    <name evidence="1" type="ORF">DFH07DRAFT_544607</name>
</gene>
<dbReference type="Proteomes" id="UP001215280">
    <property type="component" value="Unassembled WGS sequence"/>
</dbReference>
<protein>
    <submittedName>
        <fullName evidence="1">Uncharacterized protein</fullName>
    </submittedName>
</protein>
<sequence length="197" mass="21454">MVCASLLLTLLSVRLSFIPLSLFSAPLLPLHLAWVCIYVLTAPRHPHAPSPGARGPGQRRRPAREEARVLTTARADCGGAGARSTVVALCETSAGEDCAGGGTMRGGYSFKVCIYFVGVIRIIRWEDFEGNPNPNQCDGYLPLGALGQLHDVPPKFRPSLGFIWHFQLENTLLCMYCFLWNPTGAISWLGEDGNRSP</sequence>